<dbReference type="Gene3D" id="3.30.70.270">
    <property type="match status" value="1"/>
</dbReference>
<dbReference type="Pfam" id="PF22335">
    <property type="entry name" value="Cas10-Cmr2_palm2"/>
    <property type="match status" value="1"/>
</dbReference>
<organism evidence="4 5">
    <name type="scientific">Acetivibrio saccincola</name>
    <dbReference type="NCBI Taxonomy" id="1677857"/>
    <lineage>
        <taxon>Bacteria</taxon>
        <taxon>Bacillati</taxon>
        <taxon>Bacillota</taxon>
        <taxon>Clostridia</taxon>
        <taxon>Eubacteriales</taxon>
        <taxon>Oscillospiraceae</taxon>
        <taxon>Acetivibrio</taxon>
    </lineage>
</organism>
<reference evidence="4 5" key="1">
    <citation type="journal article" date="2018" name="Syst. Appl. Microbiol.">
        <title>Characterization and high-quality draft genome sequence of Herbivorax saccincola A7, an anaerobic, alkaliphilic, thermophilic, cellulolytic, and xylanolytic bacterium.</title>
        <authorList>
            <person name="Aikawa S."/>
            <person name="Baramee S."/>
            <person name="Sermsathanaswadi J."/>
            <person name="Thianheng P."/>
            <person name="Tachaapaikoon C."/>
            <person name="Shikata A."/>
            <person name="Waeonukul R."/>
            <person name="Pason P."/>
            <person name="Ratanakhanokchai K."/>
            <person name="Kosugi A."/>
        </authorList>
    </citation>
    <scope>NUCLEOTIDE SEQUENCE [LARGE SCALE GENOMIC DNA]</scope>
    <source>
        <strain evidence="4 5">A7</strain>
    </source>
</reference>
<dbReference type="Proteomes" id="UP000239720">
    <property type="component" value="Unassembled WGS sequence"/>
</dbReference>
<feature type="domain" description="Cas10/Cmr2 second palm" evidence="3">
    <location>
        <begin position="235"/>
        <end position="396"/>
    </location>
</feature>
<name>A0A2S8R6X5_9FIRM</name>
<evidence type="ECO:0000313" key="4">
    <source>
        <dbReference type="EMBL" id="PQQ65549.1"/>
    </source>
</evidence>
<evidence type="ECO:0000256" key="2">
    <source>
        <dbReference type="ARBA" id="ARBA00023118"/>
    </source>
</evidence>
<dbReference type="GO" id="GO:0000166">
    <property type="term" value="F:nucleotide binding"/>
    <property type="evidence" value="ECO:0007669"/>
    <property type="project" value="UniProtKB-KW"/>
</dbReference>
<sequence>MSTYYAVLFDVVSIQKYVFSSNELVDNLGASHIVKNLFDALAVSVFAHVFGITEEEVKKIINSWKRQPQLVLMDKNLEVPFEIGMADGGKALIFFQDKILGKKFIKEFTRKLLIEAPGIQLAVADKENFRITEGSFKNDLNDLFNQLMINRNRFFPATILPNHGITTIYSQSGTSINIKWPRCETGQYIPAEKAFKLIYADEEKKELQEELENRYPGFCFTDEVDKLGQTEGDNYTAVVHIDGNGIGNWFQQSATLIEYRQRSNDMRRITEESFWKLVEETTEIIKKLEQMEETPGFSIKEEKGKKVLFIRPIILGGDDVTFICHGKLALYLAEKFIRIWTSKANDKEHGLVRYGLPANNEFTACAGIAIAKTKYPFYRVYQMSVQSCSMAKHKAREKNGSWIDYHILMGSESGDLTSIRNDKSKTFDYSLYYGPYSLDDQETDCCKSLKSLKQGIKEFQFDNYWARSNLNSLRMAFNLGKEAVDSFLTHMEAKGGKLPYRHGWRQAYKDCSTPYYDMLEMIEFYPLWLLEGGQ</sequence>
<dbReference type="GO" id="GO:0051607">
    <property type="term" value="P:defense response to virus"/>
    <property type="evidence" value="ECO:0007669"/>
    <property type="project" value="UniProtKB-KW"/>
</dbReference>
<keyword evidence="2" id="KW-0051">Antiviral defense</keyword>
<dbReference type="RefSeq" id="WP_105367441.1">
    <property type="nucleotide sequence ID" value="NZ_NEMB01000003.1"/>
</dbReference>
<dbReference type="EMBL" id="NEMB01000003">
    <property type="protein sequence ID" value="PQQ65549.1"/>
    <property type="molecule type" value="Genomic_DNA"/>
</dbReference>
<evidence type="ECO:0000256" key="1">
    <source>
        <dbReference type="ARBA" id="ARBA00022741"/>
    </source>
</evidence>
<gene>
    <name evidence="4" type="ORF">B9R14_01380</name>
</gene>
<protein>
    <recommendedName>
        <fullName evidence="3">Cas10/Cmr2 second palm domain-containing protein</fullName>
    </recommendedName>
</protein>
<proteinExistence type="predicted"/>
<dbReference type="InterPro" id="IPR054767">
    <property type="entry name" value="Cas10-Cmr2_palm2"/>
</dbReference>
<evidence type="ECO:0000259" key="3">
    <source>
        <dbReference type="Pfam" id="PF22335"/>
    </source>
</evidence>
<keyword evidence="1" id="KW-0547">Nucleotide-binding</keyword>
<accession>A0A2S8R6X5</accession>
<dbReference type="OrthoDB" id="442064at2"/>
<dbReference type="AlphaFoldDB" id="A0A2S8R6X5"/>
<dbReference type="InterPro" id="IPR043128">
    <property type="entry name" value="Rev_trsase/Diguanyl_cyclase"/>
</dbReference>
<evidence type="ECO:0000313" key="5">
    <source>
        <dbReference type="Proteomes" id="UP000239720"/>
    </source>
</evidence>
<comment type="caution">
    <text evidence="4">The sequence shown here is derived from an EMBL/GenBank/DDBJ whole genome shotgun (WGS) entry which is preliminary data.</text>
</comment>